<name>A0A7H1PTF2_9ACTN</name>
<gene>
    <name evidence="3" type="ORF">HEP81_00998</name>
</gene>
<dbReference type="AlphaFoldDB" id="A0A7H1PTF2"/>
<dbReference type="SUPFAM" id="SSF56317">
    <property type="entry name" value="Carbon-nitrogen hydrolase"/>
    <property type="match status" value="1"/>
</dbReference>
<keyword evidence="1 3" id="KW-0378">Hydrolase</keyword>
<evidence type="ECO:0000313" key="4">
    <source>
        <dbReference type="Proteomes" id="UP000516422"/>
    </source>
</evidence>
<dbReference type="KEGG" id="sgf:HEP81_00998"/>
<proteinExistence type="predicted"/>
<dbReference type="PANTHER" id="PTHR43674:SF16">
    <property type="entry name" value="CARBON-NITROGEN FAMILY, PUTATIVE (AFU_ORTHOLOGUE AFUA_5G02350)-RELATED"/>
    <property type="match status" value="1"/>
</dbReference>
<dbReference type="InterPro" id="IPR036526">
    <property type="entry name" value="C-N_Hydrolase_sf"/>
</dbReference>
<dbReference type="InterPro" id="IPR003010">
    <property type="entry name" value="C-N_Hydrolase"/>
</dbReference>
<accession>A0A7H1PTF2</accession>
<sequence length="306" mass="33492">MFRVLYRAPMGRSLRLAVAQSTVPEDPTDPENLRASGRQMRTLLRAAGAAGARLVQFPEGSITYPGKHVLSSGPRGTLAAADWSRVDWEVVRAEAESVADLAGELGLWVAFGAPHPLTPPHRPHNSLYVVSDKGVLVSRYDKRYLSHTEVSHMYTPGTEPLVFEVDGIRFGTALCIEVNFPEVFHEYEQLGVECLLVSVMVDDAARAVVAQAYSTLYNYWVGYSVPAQFGATAPAAVFAPGGRRLASCPADSSPGLAIADIDLDSRDPDIDAALRLARPWRRTARAGLYERHVVRGDRRSDTRSEF</sequence>
<feature type="domain" description="CN hydrolase" evidence="2">
    <location>
        <begin position="14"/>
        <end position="263"/>
    </location>
</feature>
<dbReference type="PROSITE" id="PS50263">
    <property type="entry name" value="CN_HYDROLASE"/>
    <property type="match status" value="1"/>
</dbReference>
<protein>
    <submittedName>
        <fullName evidence="3">Amidohydrolase</fullName>
    </submittedName>
</protein>
<dbReference type="CDD" id="cd07197">
    <property type="entry name" value="nitrilase"/>
    <property type="match status" value="1"/>
</dbReference>
<dbReference type="InterPro" id="IPR050345">
    <property type="entry name" value="Aliph_Amidase/BUP"/>
</dbReference>
<organism evidence="3 4">
    <name type="scientific">Streptomyces griseofuscus</name>
    <dbReference type="NCBI Taxonomy" id="146922"/>
    <lineage>
        <taxon>Bacteria</taxon>
        <taxon>Bacillati</taxon>
        <taxon>Actinomycetota</taxon>
        <taxon>Actinomycetes</taxon>
        <taxon>Kitasatosporales</taxon>
        <taxon>Streptomycetaceae</taxon>
        <taxon>Streptomyces</taxon>
    </lineage>
</organism>
<evidence type="ECO:0000256" key="1">
    <source>
        <dbReference type="ARBA" id="ARBA00022801"/>
    </source>
</evidence>
<dbReference type="Pfam" id="PF00795">
    <property type="entry name" value="CN_hydrolase"/>
    <property type="match status" value="1"/>
</dbReference>
<evidence type="ECO:0000313" key="3">
    <source>
        <dbReference type="EMBL" id="QNT91332.1"/>
    </source>
</evidence>
<reference evidence="3 4" key="1">
    <citation type="submission" date="2020-04" db="EMBL/GenBank/DDBJ databases">
        <title>Characterization and engineering of Streptomyces griseofuscus DSM40191 as a potential heterologous host for expression of BGCs.</title>
        <authorList>
            <person name="Gren T."/>
            <person name="Whitford C.M."/>
            <person name="Mohite O.S."/>
            <person name="Joergensen T.S."/>
            <person name="Nielsen J.B."/>
            <person name="Lee S.Y."/>
            <person name="Weber T."/>
        </authorList>
    </citation>
    <scope>NUCLEOTIDE SEQUENCE [LARGE SCALE GENOMIC DNA]</scope>
    <source>
        <strain evidence="3 4">DSM 40191</strain>
    </source>
</reference>
<dbReference type="Gene3D" id="3.60.110.10">
    <property type="entry name" value="Carbon-nitrogen hydrolase"/>
    <property type="match status" value="1"/>
</dbReference>
<dbReference type="EMBL" id="CP051006">
    <property type="protein sequence ID" value="QNT91332.1"/>
    <property type="molecule type" value="Genomic_DNA"/>
</dbReference>
<dbReference type="PANTHER" id="PTHR43674">
    <property type="entry name" value="NITRILASE C965.09-RELATED"/>
    <property type="match status" value="1"/>
</dbReference>
<evidence type="ECO:0000259" key="2">
    <source>
        <dbReference type="PROSITE" id="PS50263"/>
    </source>
</evidence>
<dbReference type="Proteomes" id="UP000516422">
    <property type="component" value="Chromosome"/>
</dbReference>
<dbReference type="GO" id="GO:0016811">
    <property type="term" value="F:hydrolase activity, acting on carbon-nitrogen (but not peptide) bonds, in linear amides"/>
    <property type="evidence" value="ECO:0007669"/>
    <property type="project" value="TreeGrafter"/>
</dbReference>